<evidence type="ECO:0000259" key="2">
    <source>
        <dbReference type="SMART" id="SM00584"/>
    </source>
</evidence>
<dbReference type="PANTHER" id="PTHR23354">
    <property type="entry name" value="NUCLEOLAR PROTEIN 7/ESTROGEN RECEPTOR COACTIVATOR-RELATED"/>
    <property type="match status" value="1"/>
</dbReference>
<feature type="region of interest" description="Disordered" evidence="1">
    <location>
        <begin position="1"/>
        <end position="23"/>
    </location>
</feature>
<reference evidence="3 4" key="1">
    <citation type="journal article" date="2023" name="Life. Sci Alliance">
        <title>Evolutionary insights into 3D genome organization and epigenetic landscape of Vigna mungo.</title>
        <authorList>
            <person name="Junaid A."/>
            <person name="Singh B."/>
            <person name="Bhatia S."/>
        </authorList>
    </citation>
    <scope>NUCLEOTIDE SEQUENCE [LARGE SCALE GENOMIC DNA]</scope>
    <source>
        <strain evidence="3">Urdbean</strain>
    </source>
</reference>
<accession>A0AAQ3P4R1</accession>
<dbReference type="PANTHER" id="PTHR23354:SF104">
    <property type="entry name" value="TLD-DOMAIN CONTAINING NUCLEOLAR PROTEIN"/>
    <property type="match status" value="1"/>
</dbReference>
<keyword evidence="4" id="KW-1185">Reference proteome</keyword>
<evidence type="ECO:0000256" key="1">
    <source>
        <dbReference type="SAM" id="MobiDB-lite"/>
    </source>
</evidence>
<name>A0AAQ3P4R1_VIGMU</name>
<dbReference type="EMBL" id="CP144699">
    <property type="protein sequence ID" value="WVZ20890.1"/>
    <property type="molecule type" value="Genomic_DNA"/>
</dbReference>
<dbReference type="SMART" id="SM00584">
    <property type="entry name" value="TLDc"/>
    <property type="match status" value="1"/>
</dbReference>
<evidence type="ECO:0000313" key="4">
    <source>
        <dbReference type="Proteomes" id="UP001374535"/>
    </source>
</evidence>
<gene>
    <name evidence="3" type="ORF">V8G54_008212</name>
</gene>
<dbReference type="InterPro" id="IPR006571">
    <property type="entry name" value="TLDc_dom"/>
</dbReference>
<sequence length="588" mass="65156">MGASTSSEPRVSEEQNEAESVAASTGALPMLEKAFSKLANPQTNAVSLENLQQRFNLAGEGRSCSGSNVPDSLTVMLDHLGSTLVDQFFVPDKGGINWVAFVKSYNKCCSRVSPSVSLNMLLRVFVAISESANVPIHLEFESGDTDCKINGHLFPRDVFLLLALCWALSWGSRNLKGEGNLSLPDLNHLVLSVITSCGQVEGAFDVWDCDISILEVQLPAGKFVTWVMSTLPCLPDCLRLYFNARLQIAANDGSEKNMLHMVPRCCKINYSLAEWQVELAPSNSSSPGDISSIAAHHHLLTQGRAWAISITNKSRVSEEISGAFISNGSGIGDNLVYRFASLTLNPIPRFADRTPNILNFVGRLTCLLETEMSIDIQLFWSHVEGYKGPLLILISASSEEPREGNSVDRKWVIGALTHQAFETKDIFYGNSGWLYSVGPVFHVFPPIGKEKNFVYSHLRPTGKVYQPHPKPVGLAFGGTPGNERIFVDEDFAKVTVRHHSVDKTYRSGSLLPDQGFLPVEGIISEIEVWGFGGKEAKEVQNSYKKREELFTEQRRKVDLKNFSNWEDSPEKMMMDMMSDPNAVRREDR</sequence>
<evidence type="ECO:0000313" key="3">
    <source>
        <dbReference type="EMBL" id="WVZ20890.1"/>
    </source>
</evidence>
<organism evidence="3 4">
    <name type="scientific">Vigna mungo</name>
    <name type="common">Black gram</name>
    <name type="synonym">Phaseolus mungo</name>
    <dbReference type="NCBI Taxonomy" id="3915"/>
    <lineage>
        <taxon>Eukaryota</taxon>
        <taxon>Viridiplantae</taxon>
        <taxon>Streptophyta</taxon>
        <taxon>Embryophyta</taxon>
        <taxon>Tracheophyta</taxon>
        <taxon>Spermatophyta</taxon>
        <taxon>Magnoliopsida</taxon>
        <taxon>eudicotyledons</taxon>
        <taxon>Gunneridae</taxon>
        <taxon>Pentapetalae</taxon>
        <taxon>rosids</taxon>
        <taxon>fabids</taxon>
        <taxon>Fabales</taxon>
        <taxon>Fabaceae</taxon>
        <taxon>Papilionoideae</taxon>
        <taxon>50 kb inversion clade</taxon>
        <taxon>NPAAA clade</taxon>
        <taxon>indigoferoid/millettioid clade</taxon>
        <taxon>Phaseoleae</taxon>
        <taxon>Vigna</taxon>
    </lineage>
</organism>
<dbReference type="Proteomes" id="UP001374535">
    <property type="component" value="Chromosome 2"/>
</dbReference>
<protein>
    <recommendedName>
        <fullName evidence="2">TLDc domain-containing protein</fullName>
    </recommendedName>
</protein>
<proteinExistence type="predicted"/>
<feature type="region of interest" description="Disordered" evidence="1">
    <location>
        <begin position="568"/>
        <end position="588"/>
    </location>
</feature>
<dbReference type="AlphaFoldDB" id="A0AAQ3P4R1"/>
<feature type="domain" description="TLDc" evidence="2">
    <location>
        <begin position="341"/>
        <end position="532"/>
    </location>
</feature>
<dbReference type="Pfam" id="PF07534">
    <property type="entry name" value="TLD"/>
    <property type="match status" value="1"/>
</dbReference>